<evidence type="ECO:0000313" key="3">
    <source>
        <dbReference type="Proteomes" id="UP000230392"/>
    </source>
</evidence>
<dbReference type="PANTHER" id="PTHR42930">
    <property type="entry name" value="PHOSPHATE-SPECIFIC TRANSPORT SYSTEM ACCESSORY PROTEIN PHOU"/>
    <property type="match status" value="1"/>
</dbReference>
<proteinExistence type="predicted"/>
<feature type="non-terminal residue" evidence="2">
    <location>
        <position position="163"/>
    </location>
</feature>
<dbReference type="InterPro" id="IPR026022">
    <property type="entry name" value="PhoU_dom"/>
</dbReference>
<dbReference type="GO" id="GO:0045936">
    <property type="term" value="P:negative regulation of phosphate metabolic process"/>
    <property type="evidence" value="ECO:0007669"/>
    <property type="project" value="InterPro"/>
</dbReference>
<organism evidence="2 3">
    <name type="scientific">bacterium (Candidatus Ratteibacteria) CG23_combo_of_CG06-09_8_20_14_all_48_7</name>
    <dbReference type="NCBI Taxonomy" id="2014292"/>
    <lineage>
        <taxon>Bacteria</taxon>
        <taxon>Candidatus Ratteibacteria</taxon>
    </lineage>
</organism>
<evidence type="ECO:0000313" key="2">
    <source>
        <dbReference type="EMBL" id="PIP16152.1"/>
    </source>
</evidence>
<reference evidence="2 3" key="1">
    <citation type="submission" date="2017-09" db="EMBL/GenBank/DDBJ databases">
        <title>Depth-based differentiation of microbial function through sediment-hosted aquifers and enrichment of novel symbionts in the deep terrestrial subsurface.</title>
        <authorList>
            <person name="Probst A.J."/>
            <person name="Ladd B."/>
            <person name="Jarett J.K."/>
            <person name="Geller-Mcgrath D.E."/>
            <person name="Sieber C.M."/>
            <person name="Emerson J.B."/>
            <person name="Anantharaman K."/>
            <person name="Thomas B.C."/>
            <person name="Malmstrom R."/>
            <person name="Stieglmeier M."/>
            <person name="Klingl A."/>
            <person name="Woyke T."/>
            <person name="Ryan C.M."/>
            <person name="Banfield J.F."/>
        </authorList>
    </citation>
    <scope>NUCLEOTIDE SEQUENCE [LARGE SCALE GENOMIC DNA]</scope>
    <source>
        <strain evidence="2">CG23_combo_of_CG06-09_8_20_14_all_48_7</strain>
    </source>
</reference>
<dbReference type="InterPro" id="IPR038078">
    <property type="entry name" value="PhoU-like_sf"/>
</dbReference>
<dbReference type="InterPro" id="IPR028366">
    <property type="entry name" value="PhoU"/>
</dbReference>
<dbReference type="Proteomes" id="UP000230392">
    <property type="component" value="Unassembled WGS sequence"/>
</dbReference>
<dbReference type="Gene3D" id="1.20.58.220">
    <property type="entry name" value="Phosphate transport system protein phou homolog 2, domain 2"/>
    <property type="match status" value="1"/>
</dbReference>
<sequence>MERHFDLELEELKRTLLTMSGMVEETINKAVSSLEHLSLELANEVIESDTRIDQKENEIEEKTVAFIVRNQPVAKDLRLIIMVSHISNDLERIADLAVDIAQRTLELVGQPLIKPLIDITKLASLAQKMIRESIESFVRLDGTLARTIQNQDDEANFLRNEVC</sequence>
<feature type="domain" description="PhoU" evidence="1">
    <location>
        <begin position="17"/>
        <end position="104"/>
    </location>
</feature>
<dbReference type="GO" id="GO:0030643">
    <property type="term" value="P:intracellular phosphate ion homeostasis"/>
    <property type="evidence" value="ECO:0007669"/>
    <property type="project" value="InterPro"/>
</dbReference>
<comment type="caution">
    <text evidence="2">The sequence shown here is derived from an EMBL/GenBank/DDBJ whole genome shotgun (WGS) entry which is preliminary data.</text>
</comment>
<protein>
    <submittedName>
        <fullName evidence="2">Phosphate transport system regulatory protein PhoU</fullName>
    </submittedName>
</protein>
<feature type="domain" description="PhoU" evidence="1">
    <location>
        <begin position="119"/>
        <end position="162"/>
    </location>
</feature>
<dbReference type="PANTHER" id="PTHR42930:SF3">
    <property type="entry name" value="PHOSPHATE-SPECIFIC TRANSPORT SYSTEM ACCESSORY PROTEIN PHOU"/>
    <property type="match status" value="1"/>
</dbReference>
<accession>A0A2G9YAA0</accession>
<dbReference type="Pfam" id="PF01895">
    <property type="entry name" value="PhoU"/>
    <property type="match status" value="2"/>
</dbReference>
<name>A0A2G9YAA0_9BACT</name>
<dbReference type="AlphaFoldDB" id="A0A2G9YAA0"/>
<gene>
    <name evidence="2" type="primary">phoU</name>
    <name evidence="2" type="ORF">COX46_04055</name>
</gene>
<dbReference type="NCBIfam" id="TIGR02135">
    <property type="entry name" value="phoU_full"/>
    <property type="match status" value="1"/>
</dbReference>
<evidence type="ECO:0000259" key="1">
    <source>
        <dbReference type="Pfam" id="PF01895"/>
    </source>
</evidence>
<dbReference type="SUPFAM" id="SSF109755">
    <property type="entry name" value="PhoU-like"/>
    <property type="match status" value="1"/>
</dbReference>
<dbReference type="EMBL" id="PCRF01000201">
    <property type="protein sequence ID" value="PIP16152.1"/>
    <property type="molecule type" value="Genomic_DNA"/>
</dbReference>